<keyword evidence="4 5" id="KW-0804">Transcription</keyword>
<protein>
    <recommendedName>
        <fullName evidence="5">Heat-inducible transcription repressor HrcA</fullName>
    </recommendedName>
</protein>
<dbReference type="SUPFAM" id="SSF46785">
    <property type="entry name" value="Winged helix' DNA-binding domain"/>
    <property type="match status" value="1"/>
</dbReference>
<evidence type="ECO:0000256" key="2">
    <source>
        <dbReference type="ARBA" id="ARBA00023015"/>
    </source>
</evidence>
<dbReference type="PANTHER" id="PTHR34824:SF1">
    <property type="entry name" value="HEAT-INDUCIBLE TRANSCRIPTION REPRESSOR HRCA"/>
    <property type="match status" value="1"/>
</dbReference>
<dbReference type="InterPro" id="IPR029016">
    <property type="entry name" value="GAF-like_dom_sf"/>
</dbReference>
<organism evidence="7 8">
    <name type="scientific">Candidatus Acidiferrum panamense</name>
    <dbReference type="NCBI Taxonomy" id="2741543"/>
    <lineage>
        <taxon>Bacteria</taxon>
        <taxon>Pseudomonadati</taxon>
        <taxon>Acidobacteriota</taxon>
        <taxon>Terriglobia</taxon>
        <taxon>Candidatus Acidiferrales</taxon>
        <taxon>Candidatus Acidiferrum</taxon>
    </lineage>
</organism>
<name>A0A7V8NLE5_9BACT</name>
<evidence type="ECO:0000313" key="8">
    <source>
        <dbReference type="Proteomes" id="UP000567293"/>
    </source>
</evidence>
<dbReference type="SUPFAM" id="SSF55781">
    <property type="entry name" value="GAF domain-like"/>
    <property type="match status" value="1"/>
</dbReference>
<dbReference type="NCBIfam" id="TIGR00331">
    <property type="entry name" value="hrcA"/>
    <property type="match status" value="1"/>
</dbReference>
<sequence length="347" mass="38031">MRTAALQERRNRQILADIVRTYIETGEPVSSRAISRGFEESLSTATIRNVMADLEDGGFLYQPHTSAGRVPTAAAYRFFAQEIASQATISVTDREWIQREMGGAKTAAEITERAGHVLAEVSNGLGIVVSPPLSKTVLEHARMWLLPDGRVVVVLISPGGKTRDKILLPSRHFTQTELDATAEFLNRHYSGWTLETIRADLLQKLAAERERYEGIAQNALSFCDPGVLDDESASQVHVEGTAQIVGTVDFADQEQLRDLLAAIEEKHRLVTLLNACIEAPEPVHVLIGVKEISQAGDKLALISAPYMRNDLVQGSLGVLGPTRMPYERAMTAVAYVAQLFSEALSKI</sequence>
<comment type="caution">
    <text evidence="7">The sequence shown here is derived from an EMBL/GenBank/DDBJ whole genome shotgun (WGS) entry which is preliminary data.</text>
</comment>
<evidence type="ECO:0000259" key="6">
    <source>
        <dbReference type="Pfam" id="PF01628"/>
    </source>
</evidence>
<dbReference type="AlphaFoldDB" id="A0A7V8NLE5"/>
<dbReference type="Pfam" id="PF01628">
    <property type="entry name" value="HrcA"/>
    <property type="match status" value="1"/>
</dbReference>
<keyword evidence="8" id="KW-1185">Reference proteome</keyword>
<dbReference type="PIRSF" id="PIRSF005485">
    <property type="entry name" value="HrcA"/>
    <property type="match status" value="1"/>
</dbReference>
<dbReference type="InterPro" id="IPR002571">
    <property type="entry name" value="HrcA"/>
</dbReference>
<gene>
    <name evidence="5 7" type="primary">hrcA</name>
    <name evidence="7" type="ORF">HRJ53_00880</name>
</gene>
<dbReference type="InterPro" id="IPR036388">
    <property type="entry name" value="WH-like_DNA-bd_sf"/>
</dbReference>
<keyword evidence="3 5" id="KW-0346">Stress response</keyword>
<dbReference type="Proteomes" id="UP000567293">
    <property type="component" value="Unassembled WGS sequence"/>
</dbReference>
<evidence type="ECO:0000256" key="1">
    <source>
        <dbReference type="ARBA" id="ARBA00022491"/>
    </source>
</evidence>
<dbReference type="HAMAP" id="MF_00081">
    <property type="entry name" value="HrcA"/>
    <property type="match status" value="1"/>
</dbReference>
<comment type="similarity">
    <text evidence="5">Belongs to the HrcA family.</text>
</comment>
<dbReference type="Gene3D" id="3.30.450.40">
    <property type="match status" value="1"/>
</dbReference>
<dbReference type="InterPro" id="IPR036390">
    <property type="entry name" value="WH_DNA-bd_sf"/>
</dbReference>
<dbReference type="GO" id="GO:0045892">
    <property type="term" value="P:negative regulation of DNA-templated transcription"/>
    <property type="evidence" value="ECO:0007669"/>
    <property type="project" value="UniProtKB-UniRule"/>
</dbReference>
<dbReference type="Gene3D" id="3.30.390.60">
    <property type="entry name" value="Heat-inducible transcription repressor hrca homolog, domain 3"/>
    <property type="match status" value="1"/>
</dbReference>
<accession>A0A7V8NLE5</accession>
<reference evidence="7" key="1">
    <citation type="submission" date="2020-06" db="EMBL/GenBank/DDBJ databases">
        <title>Legume-microbial interactions unlock mineral nutrients during tropical forest succession.</title>
        <authorList>
            <person name="Epihov D.Z."/>
        </authorList>
    </citation>
    <scope>NUCLEOTIDE SEQUENCE [LARGE SCALE GENOMIC DNA]</scope>
    <source>
        <strain evidence="7">Pan2503</strain>
    </source>
</reference>
<dbReference type="InterPro" id="IPR023120">
    <property type="entry name" value="WHTH_transcript_rep_HrcA_IDD"/>
</dbReference>
<evidence type="ECO:0000256" key="4">
    <source>
        <dbReference type="ARBA" id="ARBA00023163"/>
    </source>
</evidence>
<dbReference type="EMBL" id="JACDQQ010000089">
    <property type="protein sequence ID" value="MBA0083528.1"/>
    <property type="molecule type" value="Genomic_DNA"/>
</dbReference>
<comment type="function">
    <text evidence="5">Negative regulator of class I heat shock genes (grpE-dnaK-dnaJ and groELS operons). Prevents heat-shock induction of these operons.</text>
</comment>
<feature type="domain" description="Heat-inducible transcription repressor HrcA C-terminal" evidence="6">
    <location>
        <begin position="110"/>
        <end position="330"/>
    </location>
</feature>
<dbReference type="InterPro" id="IPR021153">
    <property type="entry name" value="HrcA_C"/>
</dbReference>
<evidence type="ECO:0000313" key="7">
    <source>
        <dbReference type="EMBL" id="MBA0083528.1"/>
    </source>
</evidence>
<keyword evidence="2 5" id="KW-0805">Transcription regulation</keyword>
<proteinExistence type="inferred from homology"/>
<evidence type="ECO:0000256" key="3">
    <source>
        <dbReference type="ARBA" id="ARBA00023016"/>
    </source>
</evidence>
<dbReference type="PANTHER" id="PTHR34824">
    <property type="entry name" value="HEAT-INDUCIBLE TRANSCRIPTION REPRESSOR HRCA"/>
    <property type="match status" value="1"/>
</dbReference>
<keyword evidence="1 5" id="KW-0678">Repressor</keyword>
<dbReference type="Gene3D" id="1.10.10.10">
    <property type="entry name" value="Winged helix-like DNA-binding domain superfamily/Winged helix DNA-binding domain"/>
    <property type="match status" value="1"/>
</dbReference>
<dbReference type="GO" id="GO:0003677">
    <property type="term" value="F:DNA binding"/>
    <property type="evidence" value="ECO:0007669"/>
    <property type="project" value="InterPro"/>
</dbReference>
<evidence type="ECO:0000256" key="5">
    <source>
        <dbReference type="HAMAP-Rule" id="MF_00081"/>
    </source>
</evidence>